<reference evidence="1 2" key="1">
    <citation type="submission" date="2017-04" db="EMBL/GenBank/DDBJ databases">
        <title>Whole Genome Sequence of 1,4-Dioxane Degrading Bacterium Mycobacterium dioxanotrophicus PH-06.</title>
        <authorList>
            <person name="He Y."/>
        </authorList>
    </citation>
    <scope>NUCLEOTIDE SEQUENCE [LARGE SCALE GENOMIC DNA]</scope>
    <source>
        <strain evidence="1 2">PH-06</strain>
        <plasmid evidence="1 2">unnamed2</plasmid>
    </source>
</reference>
<name>A0A1Y0CGB7_9MYCO</name>
<dbReference type="EMBL" id="CP020811">
    <property type="protein sequence ID" value="ART74329.1"/>
    <property type="molecule type" value="Genomic_DNA"/>
</dbReference>
<evidence type="ECO:0000313" key="2">
    <source>
        <dbReference type="Proteomes" id="UP000195331"/>
    </source>
</evidence>
<sequence length="111" mass="12865">MGSYETELARKSAWRKIHTTCPCGREVYGNGKSHQRNCHTHLQVNGWPLDDQMVQAVIDEYHGRDPVARIRAAEMELGRIYLERRARGDKTSLPWKQYRDTVWAATENPTP</sequence>
<dbReference type="AlphaFoldDB" id="A0A1Y0CGB7"/>
<dbReference type="Proteomes" id="UP000195331">
    <property type="component" value="Plasmid unnamed2"/>
</dbReference>
<organism evidence="1 2">
    <name type="scientific">Mycobacterium dioxanotrophicus</name>
    <dbReference type="NCBI Taxonomy" id="482462"/>
    <lineage>
        <taxon>Bacteria</taxon>
        <taxon>Bacillati</taxon>
        <taxon>Actinomycetota</taxon>
        <taxon>Actinomycetes</taxon>
        <taxon>Mycobacteriales</taxon>
        <taxon>Mycobacteriaceae</taxon>
        <taxon>Mycobacterium</taxon>
    </lineage>
</organism>
<keyword evidence="2" id="KW-1185">Reference proteome</keyword>
<evidence type="ECO:0000313" key="1">
    <source>
        <dbReference type="EMBL" id="ART74329.1"/>
    </source>
</evidence>
<protein>
    <submittedName>
        <fullName evidence="1">Uncharacterized protein</fullName>
    </submittedName>
</protein>
<accession>A0A1Y0CGB7</accession>
<geneLocation type="plasmid" evidence="1 2">
    <name>unnamed2</name>
</geneLocation>
<keyword evidence="1" id="KW-0614">Plasmid</keyword>
<proteinExistence type="predicted"/>
<gene>
    <name evidence="1" type="ORF">BTO20_37540</name>
</gene>
<dbReference type="RefSeq" id="WP_087083557.1">
    <property type="nucleotide sequence ID" value="NZ_CP020811.1"/>
</dbReference>
<dbReference type="KEGG" id="mdx:BTO20_37540"/>